<dbReference type="EMBL" id="JAGSOV010000023">
    <property type="protein sequence ID" value="MCO1655628.1"/>
    <property type="molecule type" value="Genomic_DNA"/>
</dbReference>
<dbReference type="Proteomes" id="UP001165283">
    <property type="component" value="Unassembled WGS sequence"/>
</dbReference>
<feature type="domain" description="CATRA-Associated Small Protein" evidence="1">
    <location>
        <begin position="8"/>
        <end position="92"/>
    </location>
</feature>
<keyword evidence="3" id="KW-1185">Reference proteome</keyword>
<protein>
    <recommendedName>
        <fullName evidence="1">CATRA-Associated Small Protein domain-containing protein</fullName>
    </recommendedName>
</protein>
<name>A0ABT0ZY10_9PSEU</name>
<organism evidence="2 3">
    <name type="scientific">Pseudonocardia humida</name>
    <dbReference type="NCBI Taxonomy" id="2800819"/>
    <lineage>
        <taxon>Bacteria</taxon>
        <taxon>Bacillati</taxon>
        <taxon>Actinomycetota</taxon>
        <taxon>Actinomycetes</taxon>
        <taxon>Pseudonocardiales</taxon>
        <taxon>Pseudonocardiaceae</taxon>
        <taxon>Pseudonocardia</taxon>
    </lineage>
</organism>
<evidence type="ECO:0000313" key="3">
    <source>
        <dbReference type="Proteomes" id="UP001165283"/>
    </source>
</evidence>
<sequence length="103" mass="11515">MLDDDRRDALDVLADSLHWHLSAGRWIEVEQLVRTMARALADGDERSFRRATADLELLGPVRAASAESPPREPAGERVRERINELITSLVGPRPEHPPADDRG</sequence>
<evidence type="ECO:0000259" key="1">
    <source>
        <dbReference type="Pfam" id="PF20271"/>
    </source>
</evidence>
<dbReference type="InterPro" id="IPR046924">
    <property type="entry name" value="CATASP"/>
</dbReference>
<gene>
    <name evidence="2" type="ORF">KDL28_11255</name>
</gene>
<accession>A0ABT0ZY10</accession>
<comment type="caution">
    <text evidence="2">The sequence shown here is derived from an EMBL/GenBank/DDBJ whole genome shotgun (WGS) entry which is preliminary data.</text>
</comment>
<reference evidence="2" key="1">
    <citation type="submission" date="2021-04" db="EMBL/GenBank/DDBJ databases">
        <title>Pseudonocardia sp. nov., isolated from sandy soil of mangrove forest.</title>
        <authorList>
            <person name="Zan Z."/>
            <person name="Huang R."/>
            <person name="Liu W."/>
        </authorList>
    </citation>
    <scope>NUCLEOTIDE SEQUENCE</scope>
    <source>
        <strain evidence="2">S2-4</strain>
    </source>
</reference>
<evidence type="ECO:0000313" key="2">
    <source>
        <dbReference type="EMBL" id="MCO1655628.1"/>
    </source>
</evidence>
<proteinExistence type="predicted"/>
<dbReference type="Pfam" id="PF20271">
    <property type="entry name" value="CATASP"/>
    <property type="match status" value="1"/>
</dbReference>
<dbReference type="RefSeq" id="WP_252437550.1">
    <property type="nucleotide sequence ID" value="NZ_JAGSOV010000023.1"/>
</dbReference>